<dbReference type="GO" id="GO:0019854">
    <property type="term" value="P:L-ascorbic acid catabolic process"/>
    <property type="evidence" value="ECO:0007669"/>
    <property type="project" value="TreeGrafter"/>
</dbReference>
<dbReference type="InterPro" id="IPR013785">
    <property type="entry name" value="Aldolase_TIM"/>
</dbReference>
<sequence length="228" mass="24936">MVKFMGELFKEASKQPLLQIALDFIDLKKALEIASITINAGAHIIELGTPLIKSHGLQALLALKEVLKNQLIVADLKAIDALELEFTPFARHGAHAVTLLSFIDEDILEDAISLCRELNVDLIIDLIHQRDPVEKALRFADMGVNIVSVHIGVDVQRKRNISVKQLLKEVEEIAGTGIIVAVAGGIKPKDVRQFVEHGAKIVIIGSAITKHEDPYQATVEALEGLRAL</sequence>
<dbReference type="GO" id="GO:0033982">
    <property type="term" value="F:3-dehydro-L-gulonate-6-phosphate decarboxylase activity"/>
    <property type="evidence" value="ECO:0007669"/>
    <property type="project" value="TreeGrafter"/>
</dbReference>
<protein>
    <recommendedName>
        <fullName evidence="2">Orotidine 5'-phosphate decarboxylase domain-containing protein</fullName>
    </recommendedName>
</protein>
<dbReference type="GO" id="GO:0006207">
    <property type="term" value="P:'de novo' pyrimidine nucleobase biosynthetic process"/>
    <property type="evidence" value="ECO:0007669"/>
    <property type="project" value="InterPro"/>
</dbReference>
<keyword evidence="1" id="KW-0456">Lyase</keyword>
<evidence type="ECO:0000259" key="2">
    <source>
        <dbReference type="SMART" id="SM00934"/>
    </source>
</evidence>
<name>A0A7J3I9N3_9CREN</name>
<dbReference type="EMBL" id="DTAI01000241">
    <property type="protein sequence ID" value="HGN37480.1"/>
    <property type="molecule type" value="Genomic_DNA"/>
</dbReference>
<evidence type="ECO:0000256" key="1">
    <source>
        <dbReference type="ARBA" id="ARBA00023239"/>
    </source>
</evidence>
<feature type="domain" description="Orotidine 5'-phosphate decarboxylase" evidence="2">
    <location>
        <begin position="17"/>
        <end position="221"/>
    </location>
</feature>
<dbReference type="InterPro" id="IPR001754">
    <property type="entry name" value="OMPdeCOase_dom"/>
</dbReference>
<reference evidence="3" key="1">
    <citation type="journal article" date="2020" name="mSystems">
        <title>Genome- and Community-Level Interaction Insights into Carbon Utilization and Element Cycling Functions of Hydrothermarchaeota in Hydrothermal Sediment.</title>
        <authorList>
            <person name="Zhou Z."/>
            <person name="Liu Y."/>
            <person name="Xu W."/>
            <person name="Pan J."/>
            <person name="Luo Z.H."/>
            <person name="Li M."/>
        </authorList>
    </citation>
    <scope>NUCLEOTIDE SEQUENCE [LARGE SCALE GENOMIC DNA]</scope>
    <source>
        <strain evidence="3">SpSt-618</strain>
    </source>
</reference>
<dbReference type="GO" id="GO:0004590">
    <property type="term" value="F:orotidine-5'-phosphate decarboxylase activity"/>
    <property type="evidence" value="ECO:0007669"/>
    <property type="project" value="InterPro"/>
</dbReference>
<evidence type="ECO:0000313" key="3">
    <source>
        <dbReference type="EMBL" id="HGN37480.1"/>
    </source>
</evidence>
<dbReference type="SUPFAM" id="SSF51366">
    <property type="entry name" value="Ribulose-phoshate binding barrel"/>
    <property type="match status" value="1"/>
</dbReference>
<dbReference type="Gene3D" id="3.20.20.70">
    <property type="entry name" value="Aldolase class I"/>
    <property type="match status" value="1"/>
</dbReference>
<dbReference type="PANTHER" id="PTHR35039">
    <property type="entry name" value="3-KETO-L-GULONATE-6-PHOSPHATE DECARBOXYLASE SGBH-RELATED"/>
    <property type="match status" value="1"/>
</dbReference>
<dbReference type="AlphaFoldDB" id="A0A7J3I9N3"/>
<dbReference type="Pfam" id="PF00215">
    <property type="entry name" value="OMPdecase"/>
    <property type="match status" value="1"/>
</dbReference>
<accession>A0A7J3I9N3</accession>
<proteinExistence type="predicted"/>
<organism evidence="3">
    <name type="scientific">Ignisphaera aggregans</name>
    <dbReference type="NCBI Taxonomy" id="334771"/>
    <lineage>
        <taxon>Archaea</taxon>
        <taxon>Thermoproteota</taxon>
        <taxon>Thermoprotei</taxon>
        <taxon>Desulfurococcales</taxon>
        <taxon>Desulfurococcaceae</taxon>
        <taxon>Ignisphaera</taxon>
    </lineage>
</organism>
<dbReference type="InterPro" id="IPR011060">
    <property type="entry name" value="RibuloseP-bd_barrel"/>
</dbReference>
<dbReference type="SMART" id="SM00934">
    <property type="entry name" value="OMPdecase"/>
    <property type="match status" value="1"/>
</dbReference>
<dbReference type="PANTHER" id="PTHR35039:SF3">
    <property type="entry name" value="3-KETO-L-GULONATE-6-PHOSPHATE DECARBOXYLASE SGBH-RELATED"/>
    <property type="match status" value="1"/>
</dbReference>
<comment type="caution">
    <text evidence="3">The sequence shown here is derived from an EMBL/GenBank/DDBJ whole genome shotgun (WGS) entry which is preliminary data.</text>
</comment>
<gene>
    <name evidence="3" type="ORF">ENT87_08050</name>
</gene>